<comment type="caution">
    <text evidence="1">The sequence shown here is derived from an EMBL/GenBank/DDBJ whole genome shotgun (WGS) entry which is preliminary data.</text>
</comment>
<evidence type="ECO:0000313" key="1">
    <source>
        <dbReference type="EMBL" id="KRZ78825.1"/>
    </source>
</evidence>
<keyword evidence="2" id="KW-1185">Reference proteome</keyword>
<reference evidence="1 2" key="1">
    <citation type="submission" date="2015-01" db="EMBL/GenBank/DDBJ databases">
        <title>Evolution of Trichinella species and genotypes.</title>
        <authorList>
            <person name="Korhonen P.K."/>
            <person name="Edoardo P."/>
            <person name="Giuseppe L.R."/>
            <person name="Gasser R.B."/>
        </authorList>
    </citation>
    <scope>NUCLEOTIDE SEQUENCE [LARGE SCALE GENOMIC DNA]</scope>
    <source>
        <strain evidence="1">ISS1980</strain>
    </source>
</reference>
<accession>A0A0V1N4A3</accession>
<dbReference type="EMBL" id="JYDO01000010">
    <property type="protein sequence ID" value="KRZ78825.1"/>
    <property type="molecule type" value="Genomic_DNA"/>
</dbReference>
<gene>
    <name evidence="1" type="ORF">T10_13351</name>
</gene>
<protein>
    <submittedName>
        <fullName evidence="1">Uncharacterized protein</fullName>
    </submittedName>
</protein>
<organism evidence="1 2">
    <name type="scientific">Trichinella papuae</name>
    <dbReference type="NCBI Taxonomy" id="268474"/>
    <lineage>
        <taxon>Eukaryota</taxon>
        <taxon>Metazoa</taxon>
        <taxon>Ecdysozoa</taxon>
        <taxon>Nematoda</taxon>
        <taxon>Enoplea</taxon>
        <taxon>Dorylaimia</taxon>
        <taxon>Trichinellida</taxon>
        <taxon>Trichinellidae</taxon>
        <taxon>Trichinella</taxon>
    </lineage>
</organism>
<dbReference type="AlphaFoldDB" id="A0A0V1N4A3"/>
<dbReference type="Proteomes" id="UP000054843">
    <property type="component" value="Unassembled WGS sequence"/>
</dbReference>
<name>A0A0V1N4A3_9BILA</name>
<proteinExistence type="predicted"/>
<sequence>MEFDYRFSHVKGSKTGVDLLRVEKLPLFVTNKLLPNSLRTFSCLSDTTILIRPLSKQKEMVRAVAQRPQN</sequence>
<evidence type="ECO:0000313" key="2">
    <source>
        <dbReference type="Proteomes" id="UP000054843"/>
    </source>
</evidence>